<keyword evidence="3" id="KW-1185">Reference proteome</keyword>
<keyword evidence="1" id="KW-1133">Transmembrane helix</keyword>
<evidence type="ECO:0000313" key="3">
    <source>
        <dbReference type="Proteomes" id="UP000007015"/>
    </source>
</evidence>
<accession>B8APH1</accession>
<protein>
    <submittedName>
        <fullName evidence="2">Uncharacterized protein</fullName>
    </submittedName>
</protein>
<gene>
    <name evidence="2" type="ORF">OsI_11575</name>
</gene>
<organism evidence="2 3">
    <name type="scientific">Oryza sativa subsp. indica</name>
    <name type="common">Rice</name>
    <dbReference type="NCBI Taxonomy" id="39946"/>
    <lineage>
        <taxon>Eukaryota</taxon>
        <taxon>Viridiplantae</taxon>
        <taxon>Streptophyta</taxon>
        <taxon>Embryophyta</taxon>
        <taxon>Tracheophyta</taxon>
        <taxon>Spermatophyta</taxon>
        <taxon>Magnoliopsida</taxon>
        <taxon>Liliopsida</taxon>
        <taxon>Poales</taxon>
        <taxon>Poaceae</taxon>
        <taxon>BOP clade</taxon>
        <taxon>Oryzoideae</taxon>
        <taxon>Oryzeae</taxon>
        <taxon>Oryzinae</taxon>
        <taxon>Oryza</taxon>
        <taxon>Oryza sativa</taxon>
    </lineage>
</organism>
<keyword evidence="1" id="KW-0812">Transmembrane</keyword>
<reference evidence="2 3" key="1">
    <citation type="journal article" date="2005" name="PLoS Biol.">
        <title>The genomes of Oryza sativa: a history of duplications.</title>
        <authorList>
            <person name="Yu J."/>
            <person name="Wang J."/>
            <person name="Lin W."/>
            <person name="Li S."/>
            <person name="Li H."/>
            <person name="Zhou J."/>
            <person name="Ni P."/>
            <person name="Dong W."/>
            <person name="Hu S."/>
            <person name="Zeng C."/>
            <person name="Zhang J."/>
            <person name="Zhang Y."/>
            <person name="Li R."/>
            <person name="Xu Z."/>
            <person name="Li S."/>
            <person name="Li X."/>
            <person name="Zheng H."/>
            <person name="Cong L."/>
            <person name="Lin L."/>
            <person name="Yin J."/>
            <person name="Geng J."/>
            <person name="Li G."/>
            <person name="Shi J."/>
            <person name="Liu J."/>
            <person name="Lv H."/>
            <person name="Li J."/>
            <person name="Wang J."/>
            <person name="Deng Y."/>
            <person name="Ran L."/>
            <person name="Shi X."/>
            <person name="Wang X."/>
            <person name="Wu Q."/>
            <person name="Li C."/>
            <person name="Ren X."/>
            <person name="Wang J."/>
            <person name="Wang X."/>
            <person name="Li D."/>
            <person name="Liu D."/>
            <person name="Zhang X."/>
            <person name="Ji Z."/>
            <person name="Zhao W."/>
            <person name="Sun Y."/>
            <person name="Zhang Z."/>
            <person name="Bao J."/>
            <person name="Han Y."/>
            <person name="Dong L."/>
            <person name="Ji J."/>
            <person name="Chen P."/>
            <person name="Wu S."/>
            <person name="Liu J."/>
            <person name="Xiao Y."/>
            <person name="Bu D."/>
            <person name="Tan J."/>
            <person name="Yang L."/>
            <person name="Ye C."/>
            <person name="Zhang J."/>
            <person name="Xu J."/>
            <person name="Zhou Y."/>
            <person name="Yu Y."/>
            <person name="Zhang B."/>
            <person name="Zhuang S."/>
            <person name="Wei H."/>
            <person name="Liu B."/>
            <person name="Lei M."/>
            <person name="Yu H."/>
            <person name="Li Y."/>
            <person name="Xu H."/>
            <person name="Wei S."/>
            <person name="He X."/>
            <person name="Fang L."/>
            <person name="Zhang Z."/>
            <person name="Zhang Y."/>
            <person name="Huang X."/>
            <person name="Su Z."/>
            <person name="Tong W."/>
            <person name="Li J."/>
            <person name="Tong Z."/>
            <person name="Li S."/>
            <person name="Ye J."/>
            <person name="Wang L."/>
            <person name="Fang L."/>
            <person name="Lei T."/>
            <person name="Chen C."/>
            <person name="Chen H."/>
            <person name="Xu Z."/>
            <person name="Li H."/>
            <person name="Huang H."/>
            <person name="Zhang F."/>
            <person name="Xu H."/>
            <person name="Li N."/>
            <person name="Zhao C."/>
            <person name="Li S."/>
            <person name="Dong L."/>
            <person name="Huang Y."/>
            <person name="Li L."/>
            <person name="Xi Y."/>
            <person name="Qi Q."/>
            <person name="Li W."/>
            <person name="Zhang B."/>
            <person name="Hu W."/>
            <person name="Zhang Y."/>
            <person name="Tian X."/>
            <person name="Jiao Y."/>
            <person name="Liang X."/>
            <person name="Jin J."/>
            <person name="Gao L."/>
            <person name="Zheng W."/>
            <person name="Hao B."/>
            <person name="Liu S."/>
            <person name="Wang W."/>
            <person name="Yuan L."/>
            <person name="Cao M."/>
            <person name="McDermott J."/>
            <person name="Samudrala R."/>
            <person name="Wang J."/>
            <person name="Wong G.K."/>
            <person name="Yang H."/>
        </authorList>
    </citation>
    <scope>NUCLEOTIDE SEQUENCE [LARGE SCALE GENOMIC DNA]</scope>
    <source>
        <strain evidence="3">cv. 93-11</strain>
    </source>
</reference>
<proteinExistence type="predicted"/>
<dbReference type="Proteomes" id="UP000007015">
    <property type="component" value="Chromosome 3"/>
</dbReference>
<evidence type="ECO:0000313" key="2">
    <source>
        <dbReference type="EMBL" id="EEC75260.1"/>
    </source>
</evidence>
<feature type="transmembrane region" description="Helical" evidence="1">
    <location>
        <begin position="20"/>
        <end position="44"/>
    </location>
</feature>
<keyword evidence="1" id="KW-0472">Membrane</keyword>
<sequence>MILALGARGPEFDSRNAPGYLFFVLFFPPTFRTCVLINMLCTFYSTRFKFQLHFYALSCAPLGWQRPTGQLA</sequence>
<name>B8APH1_ORYSI</name>
<evidence type="ECO:0000256" key="1">
    <source>
        <dbReference type="SAM" id="Phobius"/>
    </source>
</evidence>
<dbReference type="HOGENOM" id="CLU_2726683_0_0_1"/>
<dbReference type="EMBL" id="CM000128">
    <property type="protein sequence ID" value="EEC75260.1"/>
    <property type="molecule type" value="Genomic_DNA"/>
</dbReference>
<dbReference type="Gramene" id="BGIOSGA010729-TA">
    <property type="protein sequence ID" value="BGIOSGA010729-PA"/>
    <property type="gene ID" value="BGIOSGA010729"/>
</dbReference>
<dbReference type="AlphaFoldDB" id="B8APH1"/>